<accession>A0AAD7LHK7</accession>
<evidence type="ECO:0000313" key="4">
    <source>
        <dbReference type="EMBL" id="KAJ7958325.1"/>
    </source>
</evidence>
<dbReference type="PANTHER" id="PTHR31589">
    <property type="entry name" value="PROTEIN, PUTATIVE (DUF239)-RELATED-RELATED"/>
    <property type="match status" value="1"/>
</dbReference>
<evidence type="ECO:0000256" key="2">
    <source>
        <dbReference type="SAM" id="SignalP"/>
    </source>
</evidence>
<dbReference type="AlphaFoldDB" id="A0AAD7LHK7"/>
<protein>
    <recommendedName>
        <fullName evidence="3">Neprosin PEP catalytic domain-containing protein</fullName>
    </recommendedName>
</protein>
<proteinExistence type="predicted"/>
<comment type="caution">
    <text evidence="4">The sequence shown here is derived from an EMBL/GenBank/DDBJ whole genome shotgun (WGS) entry which is preliminary data.</text>
</comment>
<dbReference type="KEGG" id="qsa:O6P43_019070"/>
<sequence>MEMERGKTIRLLLAMALLVLSSRVIKAEAETSHSEIDRKLKQLNKPAVKTIKSEDGDTIDCVDIYKQPAFDHPALKNHTIQMRPSFEIASNSSNAKNESVSHSILPQTWQRSGSCPEGTIPIRRILRKDLLRATSLENFGRKPPAQPSYAGNITGSPNLHSKSINNTEINFGPQVNRSTAILLTEAYSYVGATGDINIWNPNVESQDEYTTAQIWLKAGPGDNFESVEAGWMVNPRLYGDKRTRLFALWTRDSYKSTGCFDLTCTGFVQTSTAVALGAPIEPLSSEGGQQFQLSFGIFLDPNSGNWWLKISKTVPIGYWPPNLFSLLTHSAKLVEWGGEVYSSKIKKAPHTTTAMGSGEFARNLYGNACYIQNVRIMDYSLMLKYPEWVQTYASEEYCYSAYNYIKGYGTEPVFYFGGPGRKPPYCP</sequence>
<organism evidence="4 5">
    <name type="scientific">Quillaja saponaria</name>
    <name type="common">Soap bark tree</name>
    <dbReference type="NCBI Taxonomy" id="32244"/>
    <lineage>
        <taxon>Eukaryota</taxon>
        <taxon>Viridiplantae</taxon>
        <taxon>Streptophyta</taxon>
        <taxon>Embryophyta</taxon>
        <taxon>Tracheophyta</taxon>
        <taxon>Spermatophyta</taxon>
        <taxon>Magnoliopsida</taxon>
        <taxon>eudicotyledons</taxon>
        <taxon>Gunneridae</taxon>
        <taxon>Pentapetalae</taxon>
        <taxon>rosids</taxon>
        <taxon>fabids</taxon>
        <taxon>Fabales</taxon>
        <taxon>Quillajaceae</taxon>
        <taxon>Quillaja</taxon>
    </lineage>
</organism>
<feature type="signal peptide" evidence="2">
    <location>
        <begin position="1"/>
        <end position="29"/>
    </location>
</feature>
<gene>
    <name evidence="4" type="ORF">O6P43_019070</name>
</gene>
<dbReference type="InterPro" id="IPR053168">
    <property type="entry name" value="Glutamic_endopeptidase"/>
</dbReference>
<dbReference type="InterPro" id="IPR025521">
    <property type="entry name" value="Neprosin_propep"/>
</dbReference>
<dbReference type="Gene3D" id="3.90.1320.10">
    <property type="entry name" value="Outer-capsid protein sigma 3, large lobe"/>
    <property type="match status" value="1"/>
</dbReference>
<dbReference type="InterPro" id="IPR004314">
    <property type="entry name" value="Neprosin"/>
</dbReference>
<dbReference type="PANTHER" id="PTHR31589:SF2">
    <property type="entry name" value="ASLB (DUF239)-RELATED"/>
    <property type="match status" value="1"/>
</dbReference>
<dbReference type="PROSITE" id="PS52045">
    <property type="entry name" value="NEPROSIN_PEP_CD"/>
    <property type="match status" value="1"/>
</dbReference>
<feature type="region of interest" description="Disordered" evidence="1">
    <location>
        <begin position="138"/>
        <end position="157"/>
    </location>
</feature>
<name>A0AAD7LHK7_QUISA</name>
<evidence type="ECO:0000256" key="1">
    <source>
        <dbReference type="SAM" id="MobiDB-lite"/>
    </source>
</evidence>
<dbReference type="Pfam" id="PF14365">
    <property type="entry name" value="Neprosin_AP"/>
    <property type="match status" value="1"/>
</dbReference>
<dbReference type="EMBL" id="JARAOO010000008">
    <property type="protein sequence ID" value="KAJ7958325.1"/>
    <property type="molecule type" value="Genomic_DNA"/>
</dbReference>
<feature type="domain" description="Neprosin PEP catalytic" evidence="3">
    <location>
        <begin position="170"/>
        <end position="427"/>
    </location>
</feature>
<dbReference type="Pfam" id="PF03080">
    <property type="entry name" value="Neprosin"/>
    <property type="match status" value="1"/>
</dbReference>
<evidence type="ECO:0000313" key="5">
    <source>
        <dbReference type="Proteomes" id="UP001163823"/>
    </source>
</evidence>
<feature type="chain" id="PRO_5041967320" description="Neprosin PEP catalytic domain-containing protein" evidence="2">
    <location>
        <begin position="30"/>
        <end position="427"/>
    </location>
</feature>
<dbReference type="Proteomes" id="UP001163823">
    <property type="component" value="Chromosome 8"/>
</dbReference>
<keyword evidence="5" id="KW-1185">Reference proteome</keyword>
<evidence type="ECO:0000259" key="3">
    <source>
        <dbReference type="PROSITE" id="PS52045"/>
    </source>
</evidence>
<keyword evidence="2" id="KW-0732">Signal</keyword>
<reference evidence="4" key="1">
    <citation type="journal article" date="2023" name="Science">
        <title>Elucidation of the pathway for biosynthesis of saponin adjuvants from the soapbark tree.</title>
        <authorList>
            <person name="Reed J."/>
            <person name="Orme A."/>
            <person name="El-Demerdash A."/>
            <person name="Owen C."/>
            <person name="Martin L.B.B."/>
            <person name="Misra R.C."/>
            <person name="Kikuchi S."/>
            <person name="Rejzek M."/>
            <person name="Martin A.C."/>
            <person name="Harkess A."/>
            <person name="Leebens-Mack J."/>
            <person name="Louveau T."/>
            <person name="Stephenson M.J."/>
            <person name="Osbourn A."/>
        </authorList>
    </citation>
    <scope>NUCLEOTIDE SEQUENCE</scope>
    <source>
        <strain evidence="4">S10</strain>
    </source>
</reference>